<evidence type="ECO:0000313" key="7">
    <source>
        <dbReference type="Proteomes" id="UP001500483"/>
    </source>
</evidence>
<dbReference type="Pfam" id="PF13527">
    <property type="entry name" value="Acetyltransf_9"/>
    <property type="match status" value="1"/>
</dbReference>
<dbReference type="Gene3D" id="3.40.630.30">
    <property type="match status" value="2"/>
</dbReference>
<accession>A0ABP6RM78</accession>
<dbReference type="PROSITE" id="PS51186">
    <property type="entry name" value="GNAT"/>
    <property type="match status" value="1"/>
</dbReference>
<dbReference type="SUPFAM" id="SSF55729">
    <property type="entry name" value="Acyl-CoA N-acyltransferases (Nat)"/>
    <property type="match status" value="1"/>
</dbReference>
<dbReference type="RefSeq" id="WP_344926159.1">
    <property type="nucleotide sequence ID" value="NZ_BAAAYK010000038.1"/>
</dbReference>
<dbReference type="PANTHER" id="PTHR37817:SF1">
    <property type="entry name" value="N-ACETYLTRANSFERASE EIS"/>
    <property type="match status" value="1"/>
</dbReference>
<proteinExistence type="inferred from homology"/>
<dbReference type="InterPro" id="IPR025559">
    <property type="entry name" value="Eis_dom"/>
</dbReference>
<comment type="subunit">
    <text evidence="4">Homohexamer; trimer of dimers.</text>
</comment>
<dbReference type="EMBL" id="BAAAYK010000038">
    <property type="protein sequence ID" value="GAA3357014.1"/>
    <property type="molecule type" value="Genomic_DNA"/>
</dbReference>
<keyword evidence="3 4" id="KW-0012">Acyltransferase</keyword>
<protein>
    <submittedName>
        <fullName evidence="6">GNAT family N-acetyltransferase</fullName>
    </submittedName>
</protein>
<evidence type="ECO:0000256" key="3">
    <source>
        <dbReference type="ARBA" id="ARBA00023315"/>
    </source>
</evidence>
<dbReference type="Gene3D" id="3.30.1050.10">
    <property type="entry name" value="SCP2 sterol-binding domain"/>
    <property type="match status" value="1"/>
</dbReference>
<dbReference type="NCBIfam" id="NF002367">
    <property type="entry name" value="PRK01346.1-4"/>
    <property type="match status" value="1"/>
</dbReference>
<feature type="binding site" evidence="4">
    <location>
        <begin position="120"/>
        <end position="121"/>
    </location>
    <ligand>
        <name>acetyl-CoA</name>
        <dbReference type="ChEBI" id="CHEBI:57288"/>
    </ligand>
</feature>
<feature type="active site" description="Proton donor" evidence="4">
    <location>
        <position position="125"/>
    </location>
</feature>
<dbReference type="HAMAP" id="MF_01812">
    <property type="entry name" value="Eis"/>
    <property type="match status" value="1"/>
</dbReference>
<dbReference type="InterPro" id="IPR036527">
    <property type="entry name" value="SCP2_sterol-bd_dom_sf"/>
</dbReference>
<dbReference type="InterPro" id="IPR051554">
    <property type="entry name" value="Acetyltransferase_Eis"/>
</dbReference>
<evidence type="ECO:0000256" key="1">
    <source>
        <dbReference type="ARBA" id="ARBA00009213"/>
    </source>
</evidence>
<evidence type="ECO:0000313" key="6">
    <source>
        <dbReference type="EMBL" id="GAA3357014.1"/>
    </source>
</evidence>
<feature type="domain" description="N-acetyltransferase" evidence="5">
    <location>
        <begin position="4"/>
        <end position="153"/>
    </location>
</feature>
<feature type="binding site" evidence="4">
    <location>
        <begin position="92"/>
        <end position="97"/>
    </location>
    <ligand>
        <name>acetyl-CoA</name>
        <dbReference type="ChEBI" id="CHEBI:57288"/>
    </ligand>
</feature>
<dbReference type="InterPro" id="IPR041380">
    <property type="entry name" value="Acetyltransf_17"/>
</dbReference>
<dbReference type="InterPro" id="IPR016181">
    <property type="entry name" value="Acyl_CoA_acyltransferase"/>
</dbReference>
<dbReference type="PANTHER" id="PTHR37817">
    <property type="entry name" value="N-ACETYLTRANSFERASE EIS"/>
    <property type="match status" value="1"/>
</dbReference>
<sequence length="406" mass="43773">MTDVDVRPLAESEYRPSFDLFLASLHEPQRTGDERWQRSSTRYEPGRVFGAFLDGELAGTALSMTSALEVPGGAVLPAAAVTGVGVRADRTRRGLLRGLMRAQLTELRERGEPLAVLHASETRIYPRFGYGLGTRSQRVQVARTHAELRPDAPIGGQVRLVDGPAAEKLLPELYSRIAAGRPGLIARGEGWWTTRLAGTVENGGALRVAVRSDDSGTDDGFALWEPSKTDHHFGDGSIRILVSDMHGADDAATASLWRFLLGLDLATSVIAVDRPLDEPLPWWLADRRGCGVDRVDDDLWVRLVDVPAALAARSYGAAEPVVVEVRDPFLPQNSGRYRIGPGGAEPVADAPQLGLDVDVLGSLYLGDVRPSTLAAANRVEVHEPSALAAADRLFAAARPPWCGTQF</sequence>
<comment type="caution">
    <text evidence="6">The sequence shown here is derived from an EMBL/GenBank/DDBJ whole genome shotgun (WGS) entry which is preliminary data.</text>
</comment>
<reference evidence="7" key="1">
    <citation type="journal article" date="2019" name="Int. J. Syst. Evol. Microbiol.">
        <title>The Global Catalogue of Microorganisms (GCM) 10K type strain sequencing project: providing services to taxonomists for standard genome sequencing and annotation.</title>
        <authorList>
            <consortium name="The Broad Institute Genomics Platform"/>
            <consortium name="The Broad Institute Genome Sequencing Center for Infectious Disease"/>
            <person name="Wu L."/>
            <person name="Ma J."/>
        </authorList>
    </citation>
    <scope>NUCLEOTIDE SEQUENCE [LARGE SCALE GENOMIC DNA]</scope>
    <source>
        <strain evidence="7">JCM 9687</strain>
    </source>
</reference>
<name>A0ABP6RM78_9PSEU</name>
<dbReference type="SUPFAM" id="SSF55718">
    <property type="entry name" value="SCP-like"/>
    <property type="match status" value="1"/>
</dbReference>
<dbReference type="CDD" id="cd04301">
    <property type="entry name" value="NAT_SF"/>
    <property type="match status" value="1"/>
</dbReference>
<feature type="binding site" evidence="4">
    <location>
        <begin position="84"/>
        <end position="86"/>
    </location>
    <ligand>
        <name>acetyl-CoA</name>
        <dbReference type="ChEBI" id="CHEBI:57288"/>
    </ligand>
</feature>
<keyword evidence="2 4" id="KW-0808">Transferase</keyword>
<feature type="active site" description="Proton acceptor; via carboxylate" evidence="4">
    <location>
        <position position="406"/>
    </location>
</feature>
<comment type="similarity">
    <text evidence="1 4">Belongs to the acetyltransferase Eis family.</text>
</comment>
<dbReference type="InterPro" id="IPR000182">
    <property type="entry name" value="GNAT_dom"/>
</dbReference>
<dbReference type="Pfam" id="PF13530">
    <property type="entry name" value="SCP2_2"/>
    <property type="match status" value="1"/>
</dbReference>
<keyword evidence="7" id="KW-1185">Reference proteome</keyword>
<organism evidence="6 7">
    <name type="scientific">Saccharopolyspora gregorii</name>
    <dbReference type="NCBI Taxonomy" id="33914"/>
    <lineage>
        <taxon>Bacteria</taxon>
        <taxon>Bacillati</taxon>
        <taxon>Actinomycetota</taxon>
        <taxon>Actinomycetes</taxon>
        <taxon>Pseudonocardiales</taxon>
        <taxon>Pseudonocardiaceae</taxon>
        <taxon>Saccharopolyspora</taxon>
    </lineage>
</organism>
<evidence type="ECO:0000256" key="4">
    <source>
        <dbReference type="HAMAP-Rule" id="MF_01812"/>
    </source>
</evidence>
<dbReference type="InterPro" id="IPR022902">
    <property type="entry name" value="NAcTrfase_Eis"/>
</dbReference>
<evidence type="ECO:0000259" key="5">
    <source>
        <dbReference type="PROSITE" id="PS51186"/>
    </source>
</evidence>
<evidence type="ECO:0000256" key="2">
    <source>
        <dbReference type="ARBA" id="ARBA00022679"/>
    </source>
</evidence>
<dbReference type="Proteomes" id="UP001500483">
    <property type="component" value="Unassembled WGS sequence"/>
</dbReference>
<dbReference type="Pfam" id="PF17668">
    <property type="entry name" value="Acetyltransf_17"/>
    <property type="match status" value="1"/>
</dbReference>
<gene>
    <name evidence="6" type="ORF">GCM10020366_23330</name>
</gene>